<reference evidence="3" key="1">
    <citation type="submission" date="2023-07" db="EMBL/GenBank/DDBJ databases">
        <authorList>
            <consortium name="AG Swart"/>
            <person name="Singh M."/>
            <person name="Singh A."/>
            <person name="Seah K."/>
            <person name="Emmerich C."/>
        </authorList>
    </citation>
    <scope>NUCLEOTIDE SEQUENCE</scope>
    <source>
        <strain evidence="3">DP1</strain>
    </source>
</reference>
<feature type="coiled-coil region" evidence="1">
    <location>
        <begin position="413"/>
        <end position="440"/>
    </location>
</feature>
<evidence type="ECO:0000256" key="2">
    <source>
        <dbReference type="SAM" id="MobiDB-lite"/>
    </source>
</evidence>
<accession>A0AAD2DCP9</accession>
<feature type="coiled-coil region" evidence="1">
    <location>
        <begin position="211"/>
        <end position="257"/>
    </location>
</feature>
<evidence type="ECO:0000256" key="1">
    <source>
        <dbReference type="SAM" id="Coils"/>
    </source>
</evidence>
<evidence type="ECO:0000313" key="3">
    <source>
        <dbReference type="EMBL" id="CAI2387486.1"/>
    </source>
</evidence>
<feature type="region of interest" description="Disordered" evidence="2">
    <location>
        <begin position="500"/>
        <end position="561"/>
    </location>
</feature>
<keyword evidence="1" id="KW-0175">Coiled coil</keyword>
<sequence>MEIEQQTPDEECTVNFTSSVLEPQHDTTEESKTLSKPSKLDNMQDVTPVNRSRSETQLINNHKSHRSNNNKLLEIKDQTIKKRDQEIEQLKSQLHSLEESTQKRLDRQRAKVLAYDELQEENQEQKCLIEQLYSDISHLKQTHQAEMDDQEYTLKLKYEQMLQDQLKNRRVELDQYLLQTNPNDLQNESIQEITSKVPRKDSYERNQLESSNAHEYALDGQQQRLEELEARIREECQQEYEQRMQDFLQEAEQIHNREIARLSSNPHQNPKSELVLRAEMYDKVKQDMQEEIEEKIIIELTTTVKESIEKDLKATYAKKLKIQVQEKLEEEIDIKTKEITKKIKTEQVRKLKSEKEKLQKKYKQQFEEETKAEWDKIKAAKNEISRIRSREQVKVKNIKQEKEKLDNFVKLKEMELQRKINELNDQVNLLKAQNEELERSTIKQLNKSYKENHTKYEHKVNFLGGGNFIYEEKANTIVSDSEKENEYTLRNKIGKPKRVLIPSQEATNESIESTNRSGRDYVLSSGKSRHRDGAKNYGLFDAEEYSEDNREQSETSESQNYDNEILESSPQEFDINIQRNLYSLPSDYQDRSRDRKFLLANINSVETADWGVQNNPRFQ</sequence>
<comment type="caution">
    <text evidence="3">The sequence shown here is derived from an EMBL/GenBank/DDBJ whole genome shotgun (WGS) entry which is preliminary data.</text>
</comment>
<protein>
    <submittedName>
        <fullName evidence="3">Uncharacterized protein</fullName>
    </submittedName>
</protein>
<gene>
    <name evidence="3" type="ORF">ECRASSUSDP1_LOCUS29119</name>
</gene>
<organism evidence="3 4">
    <name type="scientific">Euplotes crassus</name>
    <dbReference type="NCBI Taxonomy" id="5936"/>
    <lineage>
        <taxon>Eukaryota</taxon>
        <taxon>Sar</taxon>
        <taxon>Alveolata</taxon>
        <taxon>Ciliophora</taxon>
        <taxon>Intramacronucleata</taxon>
        <taxon>Spirotrichea</taxon>
        <taxon>Hypotrichia</taxon>
        <taxon>Euplotida</taxon>
        <taxon>Euplotidae</taxon>
        <taxon>Moneuplotes</taxon>
    </lineage>
</organism>
<proteinExistence type="predicted"/>
<feature type="compositionally biased region" description="Polar residues" evidence="2">
    <location>
        <begin position="44"/>
        <end position="59"/>
    </location>
</feature>
<dbReference type="AlphaFoldDB" id="A0AAD2DCP9"/>
<evidence type="ECO:0000313" key="4">
    <source>
        <dbReference type="Proteomes" id="UP001295684"/>
    </source>
</evidence>
<feature type="coiled-coil region" evidence="1">
    <location>
        <begin position="73"/>
        <end position="135"/>
    </location>
</feature>
<dbReference type="Proteomes" id="UP001295684">
    <property type="component" value="Unassembled WGS sequence"/>
</dbReference>
<feature type="compositionally biased region" description="Polar residues" evidence="2">
    <location>
        <begin position="504"/>
        <end position="516"/>
    </location>
</feature>
<feature type="coiled-coil region" evidence="1">
    <location>
        <begin position="341"/>
        <end position="368"/>
    </location>
</feature>
<name>A0AAD2DCP9_EUPCR</name>
<feature type="compositionally biased region" description="Basic and acidic residues" evidence="2">
    <location>
        <begin position="23"/>
        <end position="33"/>
    </location>
</feature>
<dbReference type="EMBL" id="CAMPGE010029992">
    <property type="protein sequence ID" value="CAI2387486.1"/>
    <property type="molecule type" value="Genomic_DNA"/>
</dbReference>
<feature type="compositionally biased region" description="Acidic residues" evidence="2">
    <location>
        <begin position="1"/>
        <end position="12"/>
    </location>
</feature>
<keyword evidence="4" id="KW-1185">Reference proteome</keyword>
<feature type="region of interest" description="Disordered" evidence="2">
    <location>
        <begin position="1"/>
        <end position="68"/>
    </location>
</feature>